<dbReference type="InterPro" id="IPR036314">
    <property type="entry name" value="SOD_C_sf"/>
</dbReference>
<dbReference type="EMBL" id="CP017554">
    <property type="protein sequence ID" value="AOW01806.1"/>
    <property type="molecule type" value="Genomic_DNA"/>
</dbReference>
<dbReference type="PANTHER" id="PTHR43595">
    <property type="entry name" value="37S RIBOSOMAL PROTEIN S26, MITOCHONDRIAL"/>
    <property type="match status" value="1"/>
</dbReference>
<dbReference type="AlphaFoldDB" id="A0A1D8N846"/>
<dbReference type="KEGG" id="yli:2907154"/>
<dbReference type="InterPro" id="IPR036324">
    <property type="entry name" value="Mn/Fe_SOD_N_sf"/>
</dbReference>
<dbReference type="GO" id="GO:0003735">
    <property type="term" value="F:structural constituent of ribosome"/>
    <property type="evidence" value="ECO:0007669"/>
    <property type="project" value="EnsemblFungi"/>
</dbReference>
<evidence type="ECO:0000259" key="2">
    <source>
        <dbReference type="Pfam" id="PF02777"/>
    </source>
</evidence>
<feature type="domain" description="Manganese/iron superoxide dismutase C-terminal" evidence="2">
    <location>
        <begin position="210"/>
        <end position="254"/>
    </location>
</feature>
<dbReference type="Gene3D" id="3.55.40.20">
    <property type="entry name" value="Iron/manganese superoxide dismutase, C-terminal domain"/>
    <property type="match status" value="1"/>
</dbReference>
<proteinExistence type="predicted"/>
<reference evidence="3 4" key="1">
    <citation type="journal article" date="2016" name="PLoS ONE">
        <title>Sequence Assembly of Yarrowia lipolytica Strain W29/CLIB89 Shows Transposable Element Diversity.</title>
        <authorList>
            <person name="Magnan C."/>
            <person name="Yu J."/>
            <person name="Chang I."/>
            <person name="Jahn E."/>
            <person name="Kanomata Y."/>
            <person name="Wu J."/>
            <person name="Zeller M."/>
            <person name="Oakes M."/>
            <person name="Baldi P."/>
            <person name="Sandmeyer S."/>
        </authorList>
    </citation>
    <scope>NUCLEOTIDE SEQUENCE [LARGE SCALE GENOMIC DNA]</scope>
    <source>
        <strain evidence="4">CLIB89(W29)</strain>
    </source>
</reference>
<comment type="function">
    <text evidence="1">Component of the mitochondrial ribosome (mitoribosome), a dedicated translation machinery responsible for the synthesis of mitochondrial genome-encoded proteins, including at least some of the essential transmembrane subunits of the mitochondrial respiratory chain. The mitoribosomes are attached to the mitochondrial inner membrane and translation products are cotranslationally integrated into the membrane.</text>
</comment>
<dbReference type="SUPFAM" id="SSF54719">
    <property type="entry name" value="Fe,Mn superoxide dismutase (SOD), C-terminal domain"/>
    <property type="match status" value="1"/>
</dbReference>
<dbReference type="PANTHER" id="PTHR43595:SF2">
    <property type="entry name" value="SMALL RIBOSOMAL SUBUNIT PROTEIN MS42"/>
    <property type="match status" value="1"/>
</dbReference>
<dbReference type="GeneID" id="2907154"/>
<dbReference type="GO" id="GO:0046872">
    <property type="term" value="F:metal ion binding"/>
    <property type="evidence" value="ECO:0007669"/>
    <property type="project" value="InterPro"/>
</dbReference>
<dbReference type="GO" id="GO:0004784">
    <property type="term" value="F:superoxide dismutase activity"/>
    <property type="evidence" value="ECO:0007669"/>
    <property type="project" value="InterPro"/>
</dbReference>
<dbReference type="VEuPathDB" id="FungiDB:YALI0_B16742g"/>
<evidence type="ECO:0000256" key="1">
    <source>
        <dbReference type="ARBA" id="ARBA00037226"/>
    </source>
</evidence>
<organism evidence="3 4">
    <name type="scientific">Yarrowia lipolytica</name>
    <name type="common">Candida lipolytica</name>
    <dbReference type="NCBI Taxonomy" id="4952"/>
    <lineage>
        <taxon>Eukaryota</taxon>
        <taxon>Fungi</taxon>
        <taxon>Dikarya</taxon>
        <taxon>Ascomycota</taxon>
        <taxon>Saccharomycotina</taxon>
        <taxon>Dipodascomycetes</taxon>
        <taxon>Dipodascales</taxon>
        <taxon>Dipodascales incertae sedis</taxon>
        <taxon>Yarrowia</taxon>
    </lineage>
</organism>
<name>A0A1D8N846_YARLL</name>
<dbReference type="Pfam" id="PF02777">
    <property type="entry name" value="Sod_Fe_C"/>
    <property type="match status" value="2"/>
</dbReference>
<dbReference type="VEuPathDB" id="FungiDB:YALI1_B21798g"/>
<evidence type="ECO:0000313" key="3">
    <source>
        <dbReference type="EMBL" id="AOW01806.1"/>
    </source>
</evidence>
<protein>
    <recommendedName>
        <fullName evidence="2">Manganese/iron superoxide dismutase C-terminal domain-containing protein</fullName>
    </recommendedName>
</protein>
<evidence type="ECO:0000313" key="4">
    <source>
        <dbReference type="Proteomes" id="UP000182444"/>
    </source>
</evidence>
<dbReference type="eggNOG" id="KOG0876">
    <property type="taxonomic scope" value="Eukaryota"/>
</dbReference>
<accession>A0A1D8N846</accession>
<dbReference type="GO" id="GO:0005763">
    <property type="term" value="C:mitochondrial small ribosomal subunit"/>
    <property type="evidence" value="ECO:0007669"/>
    <property type="project" value="EnsemblFungi"/>
</dbReference>
<gene>
    <name evidence="3" type="ORF">YALI1_B21798g</name>
</gene>
<dbReference type="OMA" id="MTAREPN"/>
<dbReference type="InterPro" id="IPR019832">
    <property type="entry name" value="Mn/Fe_SOD_C"/>
</dbReference>
<dbReference type="Proteomes" id="UP000182444">
    <property type="component" value="Chromosome 1B"/>
</dbReference>
<sequence length="260" mass="29852">MFRNVISRAKVTQIGSIRSIHTPAKLSRESKYAQNGLEGLYSKNGFNTAWTDYQRFLVSKLTDLTVDTPLQSRSPFDILRFTAADRDQAATFNFASQAFNNHFFFEALAEKPVAQTTAPTDYLRSRLEDKFESMERARENFLATADEMTGNGWVFLYEGGDKNMYISAHHNAGSPFSFQRFQHQEFNFPASEEVKRDQQNIEAAVRKGLKESILPLLAVNVWQQAYVDDYGVNGKYNYLENYWECINWDVVNARLFVGAQ</sequence>
<dbReference type="SUPFAM" id="SSF46609">
    <property type="entry name" value="Fe,Mn superoxide dismutase (SOD), N-terminal domain"/>
    <property type="match status" value="1"/>
</dbReference>
<dbReference type="RefSeq" id="XP_500987.3">
    <property type="nucleotide sequence ID" value="XM_500987.3"/>
</dbReference>
<feature type="domain" description="Manganese/iron superoxide dismutase C-terminal" evidence="2">
    <location>
        <begin position="120"/>
        <end position="177"/>
    </location>
</feature>